<dbReference type="PRINTS" id="PR01499">
    <property type="entry name" value="TREKCHANNEL"/>
</dbReference>
<dbReference type="EMBL" id="AMQM01006227">
    <property type="status" value="NOT_ANNOTATED_CDS"/>
    <property type="molecule type" value="Genomic_DNA"/>
</dbReference>
<dbReference type="GO" id="GO:0071805">
    <property type="term" value="P:potassium ion transmembrane transport"/>
    <property type="evidence" value="ECO:0000318"/>
    <property type="project" value="GO_Central"/>
</dbReference>
<dbReference type="HOGENOM" id="CLU_832297_0_0_1"/>
<dbReference type="EMBL" id="KB097336">
    <property type="protein sequence ID" value="ESN97487.1"/>
    <property type="molecule type" value="Genomic_DNA"/>
</dbReference>
<dbReference type="CTD" id="20212561"/>
<evidence type="ECO:0000313" key="19">
    <source>
        <dbReference type="Proteomes" id="UP000015101"/>
    </source>
</evidence>
<dbReference type="OrthoDB" id="297496at2759"/>
<dbReference type="SUPFAM" id="SSF81324">
    <property type="entry name" value="Voltage-gated potassium channels"/>
    <property type="match status" value="1"/>
</dbReference>
<comment type="catalytic activity">
    <reaction evidence="12">
        <text>Cs(+)(in) = Cs(+)(out)</text>
        <dbReference type="Rhea" id="RHEA:78555"/>
        <dbReference type="ChEBI" id="CHEBI:49547"/>
    </reaction>
</comment>
<evidence type="ECO:0000256" key="2">
    <source>
        <dbReference type="ARBA" id="ARBA00022448"/>
    </source>
</evidence>
<dbReference type="EnsemblMetazoa" id="HelroT193217">
    <property type="protein sequence ID" value="HelroP193217"/>
    <property type="gene ID" value="HelroG193217"/>
</dbReference>
<feature type="transmembrane region" description="Helical" evidence="15">
    <location>
        <begin position="116"/>
        <end position="141"/>
    </location>
</feature>
<protein>
    <recommendedName>
        <fullName evidence="16">Potassium channel domain-containing protein</fullName>
    </recommendedName>
</protein>
<feature type="region of interest" description="Disordered" evidence="14">
    <location>
        <begin position="283"/>
        <end position="303"/>
    </location>
</feature>
<dbReference type="InParanoid" id="T1FUR5"/>
<keyword evidence="4 13" id="KW-0812">Transmembrane</keyword>
<dbReference type="InterPro" id="IPR013099">
    <property type="entry name" value="K_chnl_dom"/>
</dbReference>
<feature type="domain" description="Potassium channel" evidence="16">
    <location>
        <begin position="83"/>
        <end position="140"/>
    </location>
</feature>
<sequence length="334" mass="37376">MIKWYFIVGLVFLQFVIVVIAGVILYGIENKNEWAQADLITRRFKNFTDSNLCLSNEDLKTLYYTLKKLLDGGLKYKPSGDYGTSWDYQSSIYTALQVASGVGFGTSSPKTTGGRAFVICYAILGIPIFVVVVFGMGEQLLKVSDWIRRKFWSKANYRDSGWVHLVRSIILVVIGFLIFSVISGGIFCAIDPTLNYGSVLSIISIVFIGPGEFMPGENNDSMFKGWYRLVVGVWSVSSVIYFSGVILTTRRIILIYYTNTGLEIPEKLDEKKNKTQPLSSVVKVSHNNKPDQEKPSPLPLPSSTTFFPNLQTLMNRKSGGPHEIKGYSNSVYVE</sequence>
<dbReference type="eggNOG" id="KOG1418">
    <property type="taxonomic scope" value="Eukaryota"/>
</dbReference>
<keyword evidence="3" id="KW-1003">Cell membrane</keyword>
<dbReference type="KEGG" id="hro:HELRODRAFT_193217"/>
<organism evidence="18 19">
    <name type="scientific">Helobdella robusta</name>
    <name type="common">Californian leech</name>
    <dbReference type="NCBI Taxonomy" id="6412"/>
    <lineage>
        <taxon>Eukaryota</taxon>
        <taxon>Metazoa</taxon>
        <taxon>Spiralia</taxon>
        <taxon>Lophotrochozoa</taxon>
        <taxon>Annelida</taxon>
        <taxon>Clitellata</taxon>
        <taxon>Hirudinea</taxon>
        <taxon>Rhynchobdellida</taxon>
        <taxon>Glossiphoniidae</taxon>
        <taxon>Helobdella</taxon>
    </lineage>
</organism>
<evidence type="ECO:0000256" key="9">
    <source>
        <dbReference type="ARBA" id="ARBA00023303"/>
    </source>
</evidence>
<comment type="catalytic activity">
    <reaction evidence="11">
        <text>Rb(+)(in) = Rb(+)(out)</text>
        <dbReference type="Rhea" id="RHEA:78547"/>
        <dbReference type="ChEBI" id="CHEBI:49847"/>
    </reaction>
</comment>
<evidence type="ECO:0000256" key="12">
    <source>
        <dbReference type="ARBA" id="ARBA00044691"/>
    </source>
</evidence>
<evidence type="ECO:0000256" key="7">
    <source>
        <dbReference type="ARBA" id="ARBA00023136"/>
    </source>
</evidence>
<dbReference type="PRINTS" id="PR01333">
    <property type="entry name" value="2POREKCHANEL"/>
</dbReference>
<dbReference type="GeneID" id="20212561"/>
<keyword evidence="6 13" id="KW-0406">Ion transport</keyword>
<gene>
    <name evidence="18" type="primary">20212561</name>
    <name evidence="17" type="ORF">HELRODRAFT_193217</name>
</gene>
<keyword evidence="2 13" id="KW-0813">Transport</keyword>
<dbReference type="Pfam" id="PF07885">
    <property type="entry name" value="Ion_trans_2"/>
    <property type="match status" value="1"/>
</dbReference>
<evidence type="ECO:0000256" key="5">
    <source>
        <dbReference type="ARBA" id="ARBA00022989"/>
    </source>
</evidence>
<evidence type="ECO:0000256" key="15">
    <source>
        <dbReference type="SAM" id="Phobius"/>
    </source>
</evidence>
<dbReference type="GO" id="GO:0015271">
    <property type="term" value="F:outward rectifier potassium channel activity"/>
    <property type="evidence" value="ECO:0000318"/>
    <property type="project" value="GO_Central"/>
</dbReference>
<reference evidence="17 19" key="2">
    <citation type="journal article" date="2013" name="Nature">
        <title>Insights into bilaterian evolution from three spiralian genomes.</title>
        <authorList>
            <person name="Simakov O."/>
            <person name="Marletaz F."/>
            <person name="Cho S.J."/>
            <person name="Edsinger-Gonzales E."/>
            <person name="Havlak P."/>
            <person name="Hellsten U."/>
            <person name="Kuo D.H."/>
            <person name="Larsson T."/>
            <person name="Lv J."/>
            <person name="Arendt D."/>
            <person name="Savage R."/>
            <person name="Osoegawa K."/>
            <person name="de Jong P."/>
            <person name="Grimwood J."/>
            <person name="Chapman J.A."/>
            <person name="Shapiro H."/>
            <person name="Aerts A."/>
            <person name="Otillar R.P."/>
            <person name="Terry A.Y."/>
            <person name="Boore J.L."/>
            <person name="Grigoriev I.V."/>
            <person name="Lindberg D.R."/>
            <person name="Seaver E.C."/>
            <person name="Weisblat D.A."/>
            <person name="Putnam N.H."/>
            <person name="Rokhsar D.S."/>
        </authorList>
    </citation>
    <scope>NUCLEOTIDE SEQUENCE</scope>
</reference>
<evidence type="ECO:0000313" key="17">
    <source>
        <dbReference type="EMBL" id="ESN97487.1"/>
    </source>
</evidence>
<dbReference type="GO" id="GO:0005886">
    <property type="term" value="C:plasma membrane"/>
    <property type="evidence" value="ECO:0000318"/>
    <property type="project" value="GO_Central"/>
</dbReference>
<reference evidence="19" key="1">
    <citation type="submission" date="2012-12" db="EMBL/GenBank/DDBJ databases">
        <authorList>
            <person name="Hellsten U."/>
            <person name="Grimwood J."/>
            <person name="Chapman J.A."/>
            <person name="Shapiro H."/>
            <person name="Aerts A."/>
            <person name="Otillar R.P."/>
            <person name="Terry A.Y."/>
            <person name="Boore J.L."/>
            <person name="Simakov O."/>
            <person name="Marletaz F."/>
            <person name="Cho S.-J."/>
            <person name="Edsinger-Gonzales E."/>
            <person name="Havlak P."/>
            <person name="Kuo D.-H."/>
            <person name="Larsson T."/>
            <person name="Lv J."/>
            <person name="Arendt D."/>
            <person name="Savage R."/>
            <person name="Osoegawa K."/>
            <person name="de Jong P."/>
            <person name="Lindberg D.R."/>
            <person name="Seaver E.C."/>
            <person name="Weisblat D.A."/>
            <person name="Putnam N.H."/>
            <person name="Grigoriev I.V."/>
            <person name="Rokhsar D.S."/>
        </authorList>
    </citation>
    <scope>NUCLEOTIDE SEQUENCE</scope>
</reference>
<accession>T1FUR5</accession>
<feature type="transmembrane region" description="Helical" evidence="15">
    <location>
        <begin position="6"/>
        <end position="28"/>
    </location>
</feature>
<reference evidence="18" key="3">
    <citation type="submission" date="2015-06" db="UniProtKB">
        <authorList>
            <consortium name="EnsemblMetazoa"/>
        </authorList>
    </citation>
    <scope>IDENTIFICATION</scope>
</reference>
<evidence type="ECO:0000256" key="10">
    <source>
        <dbReference type="ARBA" id="ARBA00034430"/>
    </source>
</evidence>
<proteinExistence type="inferred from homology"/>
<keyword evidence="5 15" id="KW-1133">Transmembrane helix</keyword>
<dbReference type="STRING" id="6412.T1FUR5"/>
<name>T1FUR5_HELRO</name>
<dbReference type="Proteomes" id="UP000015101">
    <property type="component" value="Unassembled WGS sequence"/>
</dbReference>
<dbReference type="Gene3D" id="1.10.287.70">
    <property type="match status" value="1"/>
</dbReference>
<evidence type="ECO:0000256" key="3">
    <source>
        <dbReference type="ARBA" id="ARBA00022475"/>
    </source>
</evidence>
<keyword evidence="8" id="KW-1015">Disulfide bond</keyword>
<feature type="transmembrane region" description="Helical" evidence="15">
    <location>
        <begin position="194"/>
        <end position="214"/>
    </location>
</feature>
<dbReference type="GO" id="GO:0022841">
    <property type="term" value="F:potassium ion leak channel activity"/>
    <property type="evidence" value="ECO:0000318"/>
    <property type="project" value="GO_Central"/>
</dbReference>
<evidence type="ECO:0000256" key="4">
    <source>
        <dbReference type="ARBA" id="ARBA00022692"/>
    </source>
</evidence>
<evidence type="ECO:0000256" key="14">
    <source>
        <dbReference type="SAM" id="MobiDB-lite"/>
    </source>
</evidence>
<comment type="catalytic activity">
    <reaction evidence="10">
        <text>K(+)(in) = K(+)(out)</text>
        <dbReference type="Rhea" id="RHEA:29463"/>
        <dbReference type="ChEBI" id="CHEBI:29103"/>
    </reaction>
</comment>
<comment type="similarity">
    <text evidence="13">Belongs to the two pore domain potassium channel (TC 1.A.1.8) family.</text>
</comment>
<dbReference type="PANTHER" id="PTHR11003">
    <property type="entry name" value="POTASSIUM CHANNEL, SUBFAMILY K"/>
    <property type="match status" value="1"/>
</dbReference>
<evidence type="ECO:0000256" key="1">
    <source>
        <dbReference type="ARBA" id="ARBA00004651"/>
    </source>
</evidence>
<keyword evidence="9 13" id="KW-0407">Ion channel</keyword>
<evidence type="ECO:0000256" key="11">
    <source>
        <dbReference type="ARBA" id="ARBA00044657"/>
    </source>
</evidence>
<feature type="transmembrane region" description="Helical" evidence="15">
    <location>
        <begin position="226"/>
        <end position="247"/>
    </location>
</feature>
<keyword evidence="19" id="KW-1185">Reference proteome</keyword>
<evidence type="ECO:0000313" key="18">
    <source>
        <dbReference type="EnsemblMetazoa" id="HelroP193217"/>
    </source>
</evidence>
<evidence type="ECO:0000259" key="16">
    <source>
        <dbReference type="Pfam" id="PF07885"/>
    </source>
</evidence>
<dbReference type="RefSeq" id="XP_009024319.1">
    <property type="nucleotide sequence ID" value="XM_009026071.1"/>
</dbReference>
<comment type="subcellular location">
    <subcellularLocation>
        <location evidence="1">Cell membrane</location>
        <topology evidence="1">Multi-pass membrane protein</topology>
    </subcellularLocation>
</comment>
<keyword evidence="7 15" id="KW-0472">Membrane</keyword>
<dbReference type="InterPro" id="IPR003976">
    <property type="entry name" value="2pore_dom_K_chnl_TREK"/>
</dbReference>
<evidence type="ECO:0000256" key="6">
    <source>
        <dbReference type="ARBA" id="ARBA00023065"/>
    </source>
</evidence>
<dbReference type="InterPro" id="IPR003280">
    <property type="entry name" value="2pore_dom_K_chnl"/>
</dbReference>
<evidence type="ECO:0000256" key="8">
    <source>
        <dbReference type="ARBA" id="ARBA00023157"/>
    </source>
</evidence>
<feature type="transmembrane region" description="Helical" evidence="15">
    <location>
        <begin position="161"/>
        <end position="182"/>
    </location>
</feature>
<dbReference type="PANTHER" id="PTHR11003:SF334">
    <property type="entry name" value="FI03418P"/>
    <property type="match status" value="1"/>
</dbReference>
<dbReference type="AlphaFoldDB" id="T1FUR5"/>
<evidence type="ECO:0000256" key="13">
    <source>
        <dbReference type="RuleBase" id="RU003857"/>
    </source>
</evidence>